<protein>
    <recommendedName>
        <fullName evidence="4">Fam-a protein</fullName>
    </recommendedName>
</protein>
<evidence type="ECO:0008006" key="4">
    <source>
        <dbReference type="Google" id="ProtNLM"/>
    </source>
</evidence>
<sequence>MSKGYIKIALVLLSLVGYTQNVAFASEQPSDVTKANPEPQKTVFEESTNLICTDLDEILLAINHIMEASELLIKLSKTGIDDYSSYSTENGDKTIYSKKIGNMDIGRLHLTIPSTSNYSNLLKDLWDFDDNNNSGGKFINGNPVRVYSKYLVMLEKLNTDPNYTPLIKKYALAANYKHSSDTIIILCPSRALNYLGQNDDKTDIKEMLVSTQPIQTDIDAEEALAKLGTNIAGFVIKTGDKDKVDVTYINASLFKLPSQYFDRFKNYCLFDHFFYVKNLCFVLYYCHKTC</sequence>
<dbReference type="EMBL" id="AABL01000588">
    <property type="protein sequence ID" value="EAA21571.1"/>
    <property type="molecule type" value="Genomic_DNA"/>
</dbReference>
<evidence type="ECO:0000313" key="2">
    <source>
        <dbReference type="EMBL" id="EAA21571.1"/>
    </source>
</evidence>
<proteinExistence type="predicted"/>
<dbReference type="Proteomes" id="UP000008553">
    <property type="component" value="Unassembled WGS sequence"/>
</dbReference>
<dbReference type="PaxDb" id="73239-Q7RMN7"/>
<keyword evidence="3" id="KW-1185">Reference proteome</keyword>
<evidence type="ECO:0000256" key="1">
    <source>
        <dbReference type="SAM" id="SignalP"/>
    </source>
</evidence>
<comment type="caution">
    <text evidence="2">The sequence shown here is derived from an EMBL/GenBank/DDBJ whole genome shotgun (WGS) entry which is preliminary data.</text>
</comment>
<dbReference type="AlphaFoldDB" id="Q7RMN7"/>
<accession>Q7RMN7</accession>
<feature type="chain" id="PRO_5004294059" description="Fam-a protein" evidence="1">
    <location>
        <begin position="26"/>
        <end position="290"/>
    </location>
</feature>
<gene>
    <name evidence="2" type="ORF">PY02141</name>
</gene>
<reference evidence="2 3" key="1">
    <citation type="journal article" date="2002" name="Nature">
        <title>Genome sequence and comparative analysis of the model rodent malaria parasite Plasmodium yoelii yoelii.</title>
        <authorList>
            <person name="Carlton J.M."/>
            <person name="Angiuoli S.V."/>
            <person name="Suh B.B."/>
            <person name="Kooij T.W."/>
            <person name="Pertea M."/>
            <person name="Silva J.C."/>
            <person name="Ermolaeva M.D."/>
            <person name="Allen J.E."/>
            <person name="Selengut J.D."/>
            <person name="Koo H.L."/>
            <person name="Peterson J.D."/>
            <person name="Pop M."/>
            <person name="Kosack D.S."/>
            <person name="Shumway M.F."/>
            <person name="Bidwell S.L."/>
            <person name="Shallom S.J."/>
            <person name="van Aken S.E."/>
            <person name="Riedmuller S.B."/>
            <person name="Feldblyum T.V."/>
            <person name="Cho J.K."/>
            <person name="Quackenbush J."/>
            <person name="Sedegah M."/>
            <person name="Shoaibi A."/>
            <person name="Cummings L.M."/>
            <person name="Florens L."/>
            <person name="Yates J.R."/>
            <person name="Raine J.D."/>
            <person name="Sinden R.E."/>
            <person name="Harris M.A."/>
            <person name="Cunningham D.A."/>
            <person name="Preiser P.R."/>
            <person name="Bergman L.W."/>
            <person name="Vaidya A.B."/>
            <person name="van Lin L.H."/>
            <person name="Janse C.J."/>
            <person name="Waters A.P."/>
            <person name="Smith H.O."/>
            <person name="White O.R."/>
            <person name="Salzberg S.L."/>
            <person name="Venter J.C."/>
            <person name="Fraser C.M."/>
            <person name="Hoffman S.L."/>
            <person name="Gardner M.J."/>
            <person name="Carucci D.J."/>
        </authorList>
    </citation>
    <scope>NUCLEOTIDE SEQUENCE [LARGE SCALE GENOMIC DNA]</scope>
    <source>
        <strain evidence="2 3">17XNL</strain>
    </source>
</reference>
<dbReference type="InParanoid" id="Q7RMN7"/>
<evidence type="ECO:0000313" key="3">
    <source>
        <dbReference type="Proteomes" id="UP000008553"/>
    </source>
</evidence>
<dbReference type="NCBIfam" id="TIGR01599">
    <property type="entry name" value="PYST-A"/>
    <property type="match status" value="1"/>
</dbReference>
<feature type="signal peptide" evidence="1">
    <location>
        <begin position="1"/>
        <end position="25"/>
    </location>
</feature>
<dbReference type="InterPro" id="IPR006486">
    <property type="entry name" value="PYST_A"/>
</dbReference>
<keyword evidence="1" id="KW-0732">Signal</keyword>
<name>Q7RMN7_PLAYO</name>
<organism evidence="2 3">
    <name type="scientific">Plasmodium yoelii yoelii</name>
    <dbReference type="NCBI Taxonomy" id="73239"/>
    <lineage>
        <taxon>Eukaryota</taxon>
        <taxon>Sar</taxon>
        <taxon>Alveolata</taxon>
        <taxon>Apicomplexa</taxon>
        <taxon>Aconoidasida</taxon>
        <taxon>Haemosporida</taxon>
        <taxon>Plasmodiidae</taxon>
        <taxon>Plasmodium</taxon>
        <taxon>Plasmodium (Vinckeia)</taxon>
    </lineage>
</organism>